<feature type="signal peptide" evidence="1">
    <location>
        <begin position="1"/>
        <end position="39"/>
    </location>
</feature>
<keyword evidence="1" id="KW-0732">Signal</keyword>
<organism evidence="2 3">
    <name type="scientific">Immersiella caudata</name>
    <dbReference type="NCBI Taxonomy" id="314043"/>
    <lineage>
        <taxon>Eukaryota</taxon>
        <taxon>Fungi</taxon>
        <taxon>Dikarya</taxon>
        <taxon>Ascomycota</taxon>
        <taxon>Pezizomycotina</taxon>
        <taxon>Sordariomycetes</taxon>
        <taxon>Sordariomycetidae</taxon>
        <taxon>Sordariales</taxon>
        <taxon>Lasiosphaeriaceae</taxon>
        <taxon>Immersiella</taxon>
    </lineage>
</organism>
<evidence type="ECO:0000313" key="2">
    <source>
        <dbReference type="EMBL" id="KAK0631802.1"/>
    </source>
</evidence>
<accession>A0AA39XD76</accession>
<dbReference type="EMBL" id="JAULSU010000001">
    <property type="protein sequence ID" value="KAK0631802.1"/>
    <property type="molecule type" value="Genomic_DNA"/>
</dbReference>
<proteinExistence type="predicted"/>
<dbReference type="AlphaFoldDB" id="A0AA39XD76"/>
<feature type="chain" id="PRO_5041461822" description="Secreted protein" evidence="1">
    <location>
        <begin position="40"/>
        <end position="96"/>
    </location>
</feature>
<keyword evidence="3" id="KW-1185">Reference proteome</keyword>
<dbReference type="Proteomes" id="UP001175000">
    <property type="component" value="Unassembled WGS sequence"/>
</dbReference>
<protein>
    <recommendedName>
        <fullName evidence="4">Secreted protein</fullName>
    </recommendedName>
</protein>
<gene>
    <name evidence="2" type="ORF">B0T14DRAFT_11655</name>
</gene>
<sequence length="96" mass="10906">MHTGFDGDGAGMGRLAYRNWKRSLLLFVCFLCRMEGVMDARIHGYIPYPPGAGQDGRGVRVDSFGRGHQRRLEFLTYTLHTHWKVVTAWGGVHSIR</sequence>
<reference evidence="2" key="1">
    <citation type="submission" date="2023-06" db="EMBL/GenBank/DDBJ databases">
        <title>Genome-scale phylogeny and comparative genomics of the fungal order Sordariales.</title>
        <authorList>
            <consortium name="Lawrence Berkeley National Laboratory"/>
            <person name="Hensen N."/>
            <person name="Bonometti L."/>
            <person name="Westerberg I."/>
            <person name="Brannstrom I.O."/>
            <person name="Guillou S."/>
            <person name="Cros-Aarteil S."/>
            <person name="Calhoun S."/>
            <person name="Haridas S."/>
            <person name="Kuo A."/>
            <person name="Mondo S."/>
            <person name="Pangilinan J."/>
            <person name="Riley R."/>
            <person name="Labutti K."/>
            <person name="Andreopoulos B."/>
            <person name="Lipzen A."/>
            <person name="Chen C."/>
            <person name="Yanf M."/>
            <person name="Daum C."/>
            <person name="Ng V."/>
            <person name="Clum A."/>
            <person name="Steindorff A."/>
            <person name="Ohm R."/>
            <person name="Martin F."/>
            <person name="Silar P."/>
            <person name="Natvig D."/>
            <person name="Lalanne C."/>
            <person name="Gautier V."/>
            <person name="Ament-Velasquez S.L."/>
            <person name="Kruys A."/>
            <person name="Hutchinson M.I."/>
            <person name="Powell A.J."/>
            <person name="Barry K."/>
            <person name="Miller A.N."/>
            <person name="Grigoriev I.V."/>
            <person name="Debuchy R."/>
            <person name="Gladieux P."/>
            <person name="Thoren M.H."/>
            <person name="Johannesson H."/>
        </authorList>
    </citation>
    <scope>NUCLEOTIDE SEQUENCE</scope>
    <source>
        <strain evidence="2">CBS 606.72</strain>
    </source>
</reference>
<evidence type="ECO:0000313" key="3">
    <source>
        <dbReference type="Proteomes" id="UP001175000"/>
    </source>
</evidence>
<evidence type="ECO:0000256" key="1">
    <source>
        <dbReference type="SAM" id="SignalP"/>
    </source>
</evidence>
<comment type="caution">
    <text evidence="2">The sequence shown here is derived from an EMBL/GenBank/DDBJ whole genome shotgun (WGS) entry which is preliminary data.</text>
</comment>
<evidence type="ECO:0008006" key="4">
    <source>
        <dbReference type="Google" id="ProtNLM"/>
    </source>
</evidence>
<name>A0AA39XD76_9PEZI</name>